<evidence type="ECO:0000313" key="3">
    <source>
        <dbReference type="Proteomes" id="UP000054248"/>
    </source>
</evidence>
<dbReference type="Pfam" id="PF12706">
    <property type="entry name" value="Lactamase_B_2"/>
    <property type="match status" value="1"/>
</dbReference>
<dbReference type="GO" id="GO:0005737">
    <property type="term" value="C:cytoplasm"/>
    <property type="evidence" value="ECO:0007669"/>
    <property type="project" value="TreeGrafter"/>
</dbReference>
<feature type="domain" description="Metallo-beta-lactamase" evidence="1">
    <location>
        <begin position="1"/>
        <end position="110"/>
    </location>
</feature>
<dbReference type="EMBL" id="KN823067">
    <property type="protein sequence ID" value="KIO24140.1"/>
    <property type="molecule type" value="Genomic_DNA"/>
</dbReference>
<dbReference type="HOGENOM" id="CLU_127841_0_0_1"/>
<sequence length="155" mass="17330">PAQHFTGRGLTDRFHTLWASWAIRDPASGKKAWFGGDTGYRTVHAGENEDDVPVCPEFKKIGEKFGGFDLAFIPIGAYRTREMMSSIHCAPQDSVRVFKDIQAKRAIGMHCVSRTWALTTEPVMEPPQRLREECEKLGIPKDAFDICALGETVFA</sequence>
<protein>
    <recommendedName>
        <fullName evidence="1">Metallo-beta-lactamase domain-containing protein</fullName>
    </recommendedName>
</protein>
<dbReference type="GO" id="GO:0070291">
    <property type="term" value="P:N-acylethanolamine metabolic process"/>
    <property type="evidence" value="ECO:0007669"/>
    <property type="project" value="TreeGrafter"/>
</dbReference>
<dbReference type="Proteomes" id="UP000054248">
    <property type="component" value="Unassembled WGS sequence"/>
</dbReference>
<dbReference type="GO" id="GO:0070292">
    <property type="term" value="P:N-acylphosphatidylethanolamine metabolic process"/>
    <property type="evidence" value="ECO:0007669"/>
    <property type="project" value="TreeGrafter"/>
</dbReference>
<evidence type="ECO:0000313" key="2">
    <source>
        <dbReference type="EMBL" id="KIO24140.1"/>
    </source>
</evidence>
<dbReference type="STRING" id="1051891.A0A0C3Q4Z1"/>
<dbReference type="InterPro" id="IPR036866">
    <property type="entry name" value="RibonucZ/Hydroxyglut_hydro"/>
</dbReference>
<dbReference type="AlphaFoldDB" id="A0A0C3Q4Z1"/>
<dbReference type="PANTHER" id="PTHR15032:SF4">
    <property type="entry name" value="N-ACYL-PHOSPHATIDYLETHANOLAMINE-HYDROLYZING PHOSPHOLIPASE D"/>
    <property type="match status" value="1"/>
</dbReference>
<dbReference type="PANTHER" id="PTHR15032">
    <property type="entry name" value="N-ACYL-PHOSPHATIDYLETHANOLAMINE-HYDROLYZING PHOSPHOLIPASE D"/>
    <property type="match status" value="1"/>
</dbReference>
<dbReference type="Gene3D" id="3.60.15.10">
    <property type="entry name" value="Ribonuclease Z/Hydroxyacylglutathione hydrolase-like"/>
    <property type="match status" value="1"/>
</dbReference>
<feature type="non-terminal residue" evidence="2">
    <location>
        <position position="1"/>
    </location>
</feature>
<dbReference type="GO" id="GO:0070290">
    <property type="term" value="F:N-acylphosphatidylethanolamine-specific phospholipase D activity"/>
    <property type="evidence" value="ECO:0007669"/>
    <property type="project" value="TreeGrafter"/>
</dbReference>
<reference evidence="2 3" key="1">
    <citation type="submission" date="2014-04" db="EMBL/GenBank/DDBJ databases">
        <authorList>
            <consortium name="DOE Joint Genome Institute"/>
            <person name="Kuo A."/>
            <person name="Girlanda M."/>
            <person name="Perotto S."/>
            <person name="Kohler A."/>
            <person name="Nagy L.G."/>
            <person name="Floudas D."/>
            <person name="Copeland A."/>
            <person name="Barry K.W."/>
            <person name="Cichocki N."/>
            <person name="Veneault-Fourrey C."/>
            <person name="LaButti K."/>
            <person name="Lindquist E.A."/>
            <person name="Lipzen A."/>
            <person name="Lundell T."/>
            <person name="Morin E."/>
            <person name="Murat C."/>
            <person name="Sun H."/>
            <person name="Tunlid A."/>
            <person name="Henrissat B."/>
            <person name="Grigoriev I.V."/>
            <person name="Hibbett D.S."/>
            <person name="Martin F."/>
            <person name="Nordberg H.P."/>
            <person name="Cantor M.N."/>
            <person name="Hua S.X."/>
        </authorList>
    </citation>
    <scope>NUCLEOTIDE SEQUENCE [LARGE SCALE GENOMIC DNA]</scope>
    <source>
        <strain evidence="2 3">MUT 4182</strain>
    </source>
</reference>
<dbReference type="OrthoDB" id="332863at2759"/>
<name>A0A0C3Q4Z1_9AGAM</name>
<keyword evidence="3" id="KW-1185">Reference proteome</keyword>
<gene>
    <name evidence="2" type="ORF">M407DRAFT_77314</name>
</gene>
<proteinExistence type="predicted"/>
<organism evidence="2 3">
    <name type="scientific">Tulasnella calospora MUT 4182</name>
    <dbReference type="NCBI Taxonomy" id="1051891"/>
    <lineage>
        <taxon>Eukaryota</taxon>
        <taxon>Fungi</taxon>
        <taxon>Dikarya</taxon>
        <taxon>Basidiomycota</taxon>
        <taxon>Agaricomycotina</taxon>
        <taxon>Agaricomycetes</taxon>
        <taxon>Cantharellales</taxon>
        <taxon>Tulasnellaceae</taxon>
        <taxon>Tulasnella</taxon>
    </lineage>
</organism>
<dbReference type="SUPFAM" id="SSF56281">
    <property type="entry name" value="Metallo-hydrolase/oxidoreductase"/>
    <property type="match status" value="1"/>
</dbReference>
<dbReference type="InterPro" id="IPR001279">
    <property type="entry name" value="Metallo-B-lactamas"/>
</dbReference>
<evidence type="ECO:0000259" key="1">
    <source>
        <dbReference type="Pfam" id="PF12706"/>
    </source>
</evidence>
<accession>A0A0C3Q4Z1</accession>
<reference evidence="3" key="2">
    <citation type="submission" date="2015-01" db="EMBL/GenBank/DDBJ databases">
        <title>Evolutionary Origins and Diversification of the Mycorrhizal Mutualists.</title>
        <authorList>
            <consortium name="DOE Joint Genome Institute"/>
            <consortium name="Mycorrhizal Genomics Consortium"/>
            <person name="Kohler A."/>
            <person name="Kuo A."/>
            <person name="Nagy L.G."/>
            <person name="Floudas D."/>
            <person name="Copeland A."/>
            <person name="Barry K.W."/>
            <person name="Cichocki N."/>
            <person name="Veneault-Fourrey C."/>
            <person name="LaButti K."/>
            <person name="Lindquist E.A."/>
            <person name="Lipzen A."/>
            <person name="Lundell T."/>
            <person name="Morin E."/>
            <person name="Murat C."/>
            <person name="Riley R."/>
            <person name="Ohm R."/>
            <person name="Sun H."/>
            <person name="Tunlid A."/>
            <person name="Henrissat B."/>
            <person name="Grigoriev I.V."/>
            <person name="Hibbett D.S."/>
            <person name="Martin F."/>
        </authorList>
    </citation>
    <scope>NUCLEOTIDE SEQUENCE [LARGE SCALE GENOMIC DNA]</scope>
    <source>
        <strain evidence="3">MUT 4182</strain>
    </source>
</reference>